<name>A0A1I7MQK1_9MICC</name>
<gene>
    <name evidence="2" type="ORF">SAMN04487966_11049</name>
</gene>
<keyword evidence="3" id="KW-1185">Reference proteome</keyword>
<dbReference type="AlphaFoldDB" id="A0A1I7MQK1"/>
<evidence type="ECO:0000256" key="1">
    <source>
        <dbReference type="SAM" id="Phobius"/>
    </source>
</evidence>
<proteinExistence type="predicted"/>
<feature type="transmembrane region" description="Helical" evidence="1">
    <location>
        <begin position="20"/>
        <end position="39"/>
    </location>
</feature>
<evidence type="ECO:0000313" key="2">
    <source>
        <dbReference type="EMBL" id="SFV24225.1"/>
    </source>
</evidence>
<dbReference type="STRING" id="574650.SAMN04487966_11049"/>
<dbReference type="EMBL" id="FPCG01000010">
    <property type="protein sequence ID" value="SFV24225.1"/>
    <property type="molecule type" value="Genomic_DNA"/>
</dbReference>
<dbReference type="Proteomes" id="UP000198881">
    <property type="component" value="Unassembled WGS sequence"/>
</dbReference>
<accession>A0A1I7MQK1</accession>
<reference evidence="2 3" key="1">
    <citation type="submission" date="2016-10" db="EMBL/GenBank/DDBJ databases">
        <authorList>
            <person name="de Groot N.N."/>
        </authorList>
    </citation>
    <scope>NUCLEOTIDE SEQUENCE [LARGE SCALE GENOMIC DNA]</scope>
    <source>
        <strain evidence="2 3">CGMCC 1.7054</strain>
    </source>
</reference>
<keyword evidence="1" id="KW-0472">Membrane</keyword>
<evidence type="ECO:0000313" key="3">
    <source>
        <dbReference type="Proteomes" id="UP000198881"/>
    </source>
</evidence>
<organism evidence="2 3">
    <name type="scientific">Micrococcus terreus</name>
    <dbReference type="NCBI Taxonomy" id="574650"/>
    <lineage>
        <taxon>Bacteria</taxon>
        <taxon>Bacillati</taxon>
        <taxon>Actinomycetota</taxon>
        <taxon>Actinomycetes</taxon>
        <taxon>Micrococcales</taxon>
        <taxon>Micrococcaceae</taxon>
        <taxon>Micrococcus</taxon>
    </lineage>
</organism>
<keyword evidence="1" id="KW-1133">Transmembrane helix</keyword>
<sequence>MLLAFVLVEFVGSNFTQWATYLSGLLVVLACGGLAWGVLRPSWRLESDETVSTPRSKVKIR</sequence>
<protein>
    <submittedName>
        <fullName evidence="2">Uncharacterized protein</fullName>
    </submittedName>
</protein>
<keyword evidence="1" id="KW-0812">Transmembrane</keyword>